<reference evidence="2" key="1">
    <citation type="submission" date="2015-08" db="EMBL/GenBank/DDBJ databases">
        <authorList>
            <person name="Babu N.S."/>
            <person name="Beckwith C.J."/>
            <person name="Beseler K.G."/>
            <person name="Brison A."/>
            <person name="Carone J.V."/>
            <person name="Caskin T.P."/>
            <person name="Diamond M."/>
            <person name="Durham M.E."/>
            <person name="Foxe J.M."/>
            <person name="Go M."/>
            <person name="Henderson B.A."/>
            <person name="Jones I.B."/>
            <person name="McGettigan J.A."/>
            <person name="Micheletti S.J."/>
            <person name="Nasrallah M.E."/>
            <person name="Ortiz D."/>
            <person name="Piller C.R."/>
            <person name="Privatt S.R."/>
            <person name="Schneider S.L."/>
            <person name="Sharp S."/>
            <person name="Smith T.C."/>
            <person name="Stanton J.D."/>
            <person name="Ullery H.E."/>
            <person name="Wilson R.J."/>
            <person name="Serrano M.G."/>
            <person name="Buck G."/>
            <person name="Lee V."/>
            <person name="Wang Y."/>
            <person name="Carvalho R."/>
            <person name="Voegtly L."/>
            <person name="Shi R."/>
            <person name="Duckworth R."/>
            <person name="Johnson A."/>
            <person name="Loviza R."/>
            <person name="Walstead R."/>
            <person name="Shah Z."/>
            <person name="Kiflezghi M."/>
            <person name="Wade K."/>
            <person name="Ball S.L."/>
            <person name="Bradley K.W."/>
            <person name="Asai D.J."/>
            <person name="Bowman C.A."/>
            <person name="Russell D.A."/>
            <person name="Pope W.H."/>
            <person name="Jacobs-Sera D."/>
            <person name="Hendrix R.W."/>
            <person name="Hatfull G.F."/>
        </authorList>
    </citation>
    <scope>NUCLEOTIDE SEQUENCE</scope>
</reference>
<evidence type="ECO:0000256" key="1">
    <source>
        <dbReference type="SAM" id="MobiDB-lite"/>
    </source>
</evidence>
<gene>
    <name evidence="2" type="ORF">NOCA2480031</name>
</gene>
<proteinExistence type="predicted"/>
<evidence type="ECO:0000313" key="2">
    <source>
        <dbReference type="EMBL" id="CUR57965.1"/>
    </source>
</evidence>
<name>A0A2P2C7J2_9ZZZZ</name>
<organism evidence="2">
    <name type="scientific">metagenome</name>
    <dbReference type="NCBI Taxonomy" id="256318"/>
    <lineage>
        <taxon>unclassified sequences</taxon>
        <taxon>metagenomes</taxon>
    </lineage>
</organism>
<feature type="region of interest" description="Disordered" evidence="1">
    <location>
        <begin position="53"/>
        <end position="90"/>
    </location>
</feature>
<dbReference type="EMBL" id="CZKA01000043">
    <property type="protein sequence ID" value="CUR57965.1"/>
    <property type="molecule type" value="Genomic_DNA"/>
</dbReference>
<dbReference type="AlphaFoldDB" id="A0A2P2C7J2"/>
<accession>A0A2P2C7J2</accession>
<sequence>MVLATASPYPPTTGRMLRKVVVLPWVVGGPPAASAAPRGVAVTIASRVALAASLEGSGSQPSAREPDDEPSMGLTHGRIATQSLCLDETD</sequence>
<protein>
    <submittedName>
        <fullName evidence="2">Uncharacterized protein</fullName>
    </submittedName>
</protein>